<evidence type="ECO:0000313" key="10">
    <source>
        <dbReference type="Proteomes" id="UP000678499"/>
    </source>
</evidence>
<evidence type="ECO:0000313" key="9">
    <source>
        <dbReference type="EMBL" id="CAD7277252.1"/>
    </source>
</evidence>
<evidence type="ECO:0000256" key="5">
    <source>
        <dbReference type="ARBA" id="ARBA00023136"/>
    </source>
</evidence>
<keyword evidence="10" id="KW-1185">Reference proteome</keyword>
<dbReference type="EMBL" id="OA882882">
    <property type="protein sequence ID" value="CAD7277252.1"/>
    <property type="molecule type" value="Genomic_DNA"/>
</dbReference>
<reference evidence="9" key="1">
    <citation type="submission" date="2020-11" db="EMBL/GenBank/DDBJ databases">
        <authorList>
            <person name="Tran Van P."/>
        </authorList>
    </citation>
    <scope>NUCLEOTIDE SEQUENCE</scope>
</reference>
<organism evidence="9">
    <name type="scientific">Notodromas monacha</name>
    <dbReference type="NCBI Taxonomy" id="399045"/>
    <lineage>
        <taxon>Eukaryota</taxon>
        <taxon>Metazoa</taxon>
        <taxon>Ecdysozoa</taxon>
        <taxon>Arthropoda</taxon>
        <taxon>Crustacea</taxon>
        <taxon>Oligostraca</taxon>
        <taxon>Ostracoda</taxon>
        <taxon>Podocopa</taxon>
        <taxon>Podocopida</taxon>
        <taxon>Cypridocopina</taxon>
        <taxon>Cypridoidea</taxon>
        <taxon>Cyprididae</taxon>
        <taxon>Notodromas</taxon>
    </lineage>
</organism>
<feature type="transmembrane region" description="Helical" evidence="8">
    <location>
        <begin position="331"/>
        <end position="359"/>
    </location>
</feature>
<accession>A0A7R9GC98</accession>
<dbReference type="Pfam" id="PF05478">
    <property type="entry name" value="Prominin"/>
    <property type="match status" value="2"/>
</dbReference>
<keyword evidence="6" id="KW-0325">Glycoprotein</keyword>
<evidence type="ECO:0000256" key="8">
    <source>
        <dbReference type="SAM" id="Phobius"/>
    </source>
</evidence>
<comment type="similarity">
    <text evidence="2">Belongs to the prominin family.</text>
</comment>
<gene>
    <name evidence="9" type="ORF">NMOB1V02_LOCUS4987</name>
</gene>
<evidence type="ECO:0000256" key="7">
    <source>
        <dbReference type="SAM" id="MobiDB-lite"/>
    </source>
</evidence>
<evidence type="ECO:0000256" key="2">
    <source>
        <dbReference type="ARBA" id="ARBA00006058"/>
    </source>
</evidence>
<feature type="compositionally biased region" description="Pro residues" evidence="7">
    <location>
        <begin position="595"/>
        <end position="604"/>
    </location>
</feature>
<dbReference type="InterPro" id="IPR008795">
    <property type="entry name" value="Prominin"/>
</dbReference>
<evidence type="ECO:0000256" key="1">
    <source>
        <dbReference type="ARBA" id="ARBA00004141"/>
    </source>
</evidence>
<evidence type="ECO:0000256" key="3">
    <source>
        <dbReference type="ARBA" id="ARBA00022692"/>
    </source>
</evidence>
<feature type="transmembrane region" description="Helical" evidence="8">
    <location>
        <begin position="380"/>
        <end position="405"/>
    </location>
</feature>
<comment type="subcellular location">
    <subcellularLocation>
        <location evidence="1">Membrane</location>
        <topology evidence="1">Multi-pass membrane protein</topology>
    </subcellularLocation>
</comment>
<dbReference type="Proteomes" id="UP000678499">
    <property type="component" value="Unassembled WGS sequence"/>
</dbReference>
<feature type="compositionally biased region" description="Polar residues" evidence="7">
    <location>
        <begin position="537"/>
        <end position="549"/>
    </location>
</feature>
<sequence length="604" mass="65882">MRFSATRFTAGRFIATLWIVVVVGGGSSLGVGSAEVLFLGQSDGGETVTIVAGDGAGNGSALAGNSTGFRHRGMGFIYSLTTTFLEVILPGPRFLPQFVGDVLVAHSASSLSLACGKCGKRAYDIEEFEEKGDACKRGFLNLLLLVVIVFLAFGAVVVLVNAQFVKEGCDELPPKMRDFVDGINTYMNRSAREARVLMIDNYKDVQDRLFSDLDRTGLIVRDYIVNVSGAYAVDELAEIADVIPKIGTELENLQRMQRDAQTKLRVLSTGLKELQRTMEDLRRCPEKICDSLLAQYPLEDLLVTDDLLDLPDLTGIIGSVEELVDEGILPLGVYVTIGMAGVVMLITCILLMGLIFGLFGTPVHHYYGEAHCSRRTGAHCYIFAVYAMMLVPMVVMLVATIFFAFGAVSSRMVCTTLTEFPDNSITEALNQITIAKTVGSRTVEVHLVDLMKHCHRNQSMNDVFNWGGLWNMDNLTSLPVKNQVDKNILDFISKIELPRQPLRLINETAKSQLASVDKKDSRAAAAASYAQRLNASSSNQHQASTSNGPGYSAVAGSRLSSAPPATNDEWLDFPNGGPPQYSSNDPRLGPEYDRPPPYYYPGPK</sequence>
<name>A0A7R9GC98_9CRUS</name>
<dbReference type="OrthoDB" id="6229420at2759"/>
<evidence type="ECO:0000256" key="4">
    <source>
        <dbReference type="ARBA" id="ARBA00022989"/>
    </source>
</evidence>
<dbReference type="PANTHER" id="PTHR22730:SF1">
    <property type="entry name" value="PROMININ-LIKE PROTEIN"/>
    <property type="match status" value="1"/>
</dbReference>
<evidence type="ECO:0000256" key="6">
    <source>
        <dbReference type="ARBA" id="ARBA00023180"/>
    </source>
</evidence>
<dbReference type="PANTHER" id="PTHR22730">
    <property type="entry name" value="PROMININ PROM PROTEIN"/>
    <property type="match status" value="1"/>
</dbReference>
<dbReference type="AlphaFoldDB" id="A0A7R9GC98"/>
<dbReference type="EMBL" id="CAJPEX010000845">
    <property type="protein sequence ID" value="CAG0917404.1"/>
    <property type="molecule type" value="Genomic_DNA"/>
</dbReference>
<feature type="region of interest" description="Disordered" evidence="7">
    <location>
        <begin position="532"/>
        <end position="604"/>
    </location>
</feature>
<proteinExistence type="inferred from homology"/>
<feature type="transmembrane region" description="Helical" evidence="8">
    <location>
        <begin position="139"/>
        <end position="160"/>
    </location>
</feature>
<keyword evidence="3 8" id="KW-0812">Transmembrane</keyword>
<keyword evidence="5 8" id="KW-0472">Membrane</keyword>
<dbReference type="GO" id="GO:0016020">
    <property type="term" value="C:membrane"/>
    <property type="evidence" value="ECO:0007669"/>
    <property type="project" value="UniProtKB-SubCell"/>
</dbReference>
<protein>
    <recommendedName>
        <fullName evidence="11">Prominin-like protein</fullName>
    </recommendedName>
</protein>
<evidence type="ECO:0008006" key="11">
    <source>
        <dbReference type="Google" id="ProtNLM"/>
    </source>
</evidence>
<keyword evidence="4 8" id="KW-1133">Transmembrane helix</keyword>